<gene>
    <name evidence="10" type="ORF">BU24DRAFT_89299</name>
</gene>
<evidence type="ECO:0000256" key="3">
    <source>
        <dbReference type="ARBA" id="ARBA00022490"/>
    </source>
</evidence>
<dbReference type="EMBL" id="ML978080">
    <property type="protein sequence ID" value="KAF2008979.1"/>
    <property type="molecule type" value="Genomic_DNA"/>
</dbReference>
<organism evidence="10 11">
    <name type="scientific">Aaosphaeria arxii CBS 175.79</name>
    <dbReference type="NCBI Taxonomy" id="1450172"/>
    <lineage>
        <taxon>Eukaryota</taxon>
        <taxon>Fungi</taxon>
        <taxon>Dikarya</taxon>
        <taxon>Ascomycota</taxon>
        <taxon>Pezizomycotina</taxon>
        <taxon>Dothideomycetes</taxon>
        <taxon>Pleosporomycetidae</taxon>
        <taxon>Pleosporales</taxon>
        <taxon>Pleosporales incertae sedis</taxon>
        <taxon>Aaosphaeria</taxon>
    </lineage>
</organism>
<evidence type="ECO:0000256" key="6">
    <source>
        <dbReference type="SAM" id="MobiDB-lite"/>
    </source>
</evidence>
<dbReference type="Proteomes" id="UP000799778">
    <property type="component" value="Unassembled WGS sequence"/>
</dbReference>
<evidence type="ECO:0000259" key="7">
    <source>
        <dbReference type="Pfam" id="PF01172"/>
    </source>
</evidence>
<dbReference type="Pfam" id="PF09377">
    <property type="entry name" value="SBDS_domain_II"/>
    <property type="match status" value="1"/>
</dbReference>
<dbReference type="InterPro" id="IPR036786">
    <property type="entry name" value="Ribosome_mat_SBDS_N_sf"/>
</dbReference>
<keyword evidence="11" id="KW-1185">Reference proteome</keyword>
<dbReference type="PANTHER" id="PTHR10927:SF1">
    <property type="entry name" value="RIBOSOME MATURATION PROTEIN SBDS"/>
    <property type="match status" value="1"/>
</dbReference>
<comment type="subunit">
    <text evidence="5">Associates with the 60S ribosomal subunit.</text>
</comment>
<proteinExistence type="inferred from homology"/>
<dbReference type="AlphaFoldDB" id="A0A6A5X7V9"/>
<dbReference type="InterPro" id="IPR018978">
    <property type="entry name" value="SDO1/SBDS_central"/>
</dbReference>
<dbReference type="Pfam" id="PF01172">
    <property type="entry name" value="SBDS_N"/>
    <property type="match status" value="1"/>
</dbReference>
<sequence length="316" mass="35521">MPINQPSNQIKLTNVALVRLKKGKKRYEIACYKNKLLEYKEKIETDIDNVLQITRVFVNVNKGEYANKGDLEKSFPGKKEEEIIAEILDKGEFQVGEQERHAQIDRVRNEVIHMVAGRLVNPETKRVYTTGMIEKALDQLSSQSSHQKPEKHDGSAEGDAEKEKAEALPQWRGVLPNKPAKTQAQLAMKALIAHQPIPVMKARMRLRVSCPSSILKRAPETGPKEQPAKAPSKGKKGKKGEEPEEAADDKPIRTVKETLLGFFAEVETQEVVGDEWEAVGFVDPGEYNLLRDFIANHTKGRGRAEILDMAVKHEDD</sequence>
<dbReference type="GO" id="GO:0005737">
    <property type="term" value="C:cytoplasm"/>
    <property type="evidence" value="ECO:0007669"/>
    <property type="project" value="UniProtKB-SubCell"/>
</dbReference>
<dbReference type="Gene3D" id="3.30.1250.10">
    <property type="entry name" value="Ribosome maturation protein SBDS, N-terminal domain"/>
    <property type="match status" value="1"/>
</dbReference>
<dbReference type="InterPro" id="IPR019783">
    <property type="entry name" value="SDO1/SBDS_N"/>
</dbReference>
<feature type="domain" description="Ribosome maturation protein SDO1/SBDS central" evidence="8">
    <location>
        <begin position="109"/>
        <end position="201"/>
    </location>
</feature>
<evidence type="ECO:0000259" key="9">
    <source>
        <dbReference type="Pfam" id="PF20268"/>
    </source>
</evidence>
<name>A0A6A5X7V9_9PLEO</name>
<evidence type="ECO:0000256" key="4">
    <source>
        <dbReference type="ARBA" id="ARBA00022517"/>
    </source>
</evidence>
<dbReference type="SUPFAM" id="SSF89895">
    <property type="entry name" value="FYSH domain"/>
    <property type="match status" value="1"/>
</dbReference>
<dbReference type="PANTHER" id="PTHR10927">
    <property type="entry name" value="RIBOSOME MATURATION PROTEIN SBDS"/>
    <property type="match status" value="1"/>
</dbReference>
<feature type="domain" description="Ribosome maturation protein SDO1/SBDS N-terminal" evidence="7">
    <location>
        <begin position="14"/>
        <end position="100"/>
    </location>
</feature>
<evidence type="ECO:0000256" key="1">
    <source>
        <dbReference type="ARBA" id="ARBA00004496"/>
    </source>
</evidence>
<evidence type="ECO:0000256" key="5">
    <source>
        <dbReference type="ARBA" id="ARBA00049708"/>
    </source>
</evidence>
<dbReference type="Gene3D" id="1.10.10.900">
    <property type="entry name" value="SBDS protein C-terminal domain, subdomain 1"/>
    <property type="match status" value="1"/>
</dbReference>
<evidence type="ECO:0000259" key="8">
    <source>
        <dbReference type="Pfam" id="PF09377"/>
    </source>
</evidence>
<dbReference type="InterPro" id="IPR039100">
    <property type="entry name" value="Sdo1/SBDS-like"/>
</dbReference>
<dbReference type="GO" id="GO:0042254">
    <property type="term" value="P:ribosome biogenesis"/>
    <property type="evidence" value="ECO:0007669"/>
    <property type="project" value="UniProtKB-KW"/>
</dbReference>
<protein>
    <submittedName>
        <fullName evidence="10">Shwachman-Bodian-diamond syndrome protein</fullName>
    </submittedName>
</protein>
<accession>A0A6A5X7V9</accession>
<feature type="domain" description="Ribosome maturation protein SDO1/SBDS C-terminal" evidence="9">
    <location>
        <begin position="254"/>
        <end position="309"/>
    </location>
</feature>
<dbReference type="RefSeq" id="XP_033377318.1">
    <property type="nucleotide sequence ID" value="XM_033534761.1"/>
</dbReference>
<keyword evidence="4" id="KW-0690">Ribosome biogenesis</keyword>
<feature type="compositionally biased region" description="Basic and acidic residues" evidence="6">
    <location>
        <begin position="217"/>
        <end position="227"/>
    </location>
</feature>
<dbReference type="Gene3D" id="3.30.70.240">
    <property type="match status" value="1"/>
</dbReference>
<dbReference type="SUPFAM" id="SSF109728">
    <property type="entry name" value="Hypothetical protein AF0491, middle domain"/>
    <property type="match status" value="1"/>
</dbReference>
<feature type="region of interest" description="Disordered" evidence="6">
    <location>
        <begin position="140"/>
        <end position="169"/>
    </location>
</feature>
<dbReference type="OrthoDB" id="10253092at2759"/>
<keyword evidence="3" id="KW-0963">Cytoplasm</keyword>
<evidence type="ECO:0000313" key="11">
    <source>
        <dbReference type="Proteomes" id="UP000799778"/>
    </source>
</evidence>
<evidence type="ECO:0000256" key="2">
    <source>
        <dbReference type="ARBA" id="ARBA00007433"/>
    </source>
</evidence>
<feature type="compositionally biased region" description="Basic and acidic residues" evidence="6">
    <location>
        <begin position="147"/>
        <end position="166"/>
    </location>
</feature>
<comment type="similarity">
    <text evidence="2">Belongs to the SDO1/SBDS family.</text>
</comment>
<dbReference type="Pfam" id="PF20268">
    <property type="entry name" value="SBDS_C"/>
    <property type="match status" value="1"/>
</dbReference>
<dbReference type="InterPro" id="IPR046928">
    <property type="entry name" value="SDO1/SBDS_C"/>
</dbReference>
<comment type="subcellular location">
    <subcellularLocation>
        <location evidence="1">Cytoplasm</location>
    </subcellularLocation>
</comment>
<dbReference type="GeneID" id="54292158"/>
<dbReference type="InterPro" id="IPR037188">
    <property type="entry name" value="Sdo1/SBDS_central_sf"/>
</dbReference>
<evidence type="ECO:0000313" key="10">
    <source>
        <dbReference type="EMBL" id="KAF2008979.1"/>
    </source>
</evidence>
<reference evidence="10" key="1">
    <citation type="journal article" date="2020" name="Stud. Mycol.">
        <title>101 Dothideomycetes genomes: a test case for predicting lifestyles and emergence of pathogens.</title>
        <authorList>
            <person name="Haridas S."/>
            <person name="Albert R."/>
            <person name="Binder M."/>
            <person name="Bloem J."/>
            <person name="Labutti K."/>
            <person name="Salamov A."/>
            <person name="Andreopoulos B."/>
            <person name="Baker S."/>
            <person name="Barry K."/>
            <person name="Bills G."/>
            <person name="Bluhm B."/>
            <person name="Cannon C."/>
            <person name="Castanera R."/>
            <person name="Culley D."/>
            <person name="Daum C."/>
            <person name="Ezra D."/>
            <person name="Gonzalez J."/>
            <person name="Henrissat B."/>
            <person name="Kuo A."/>
            <person name="Liang C."/>
            <person name="Lipzen A."/>
            <person name="Lutzoni F."/>
            <person name="Magnuson J."/>
            <person name="Mondo S."/>
            <person name="Nolan M."/>
            <person name="Ohm R."/>
            <person name="Pangilinan J."/>
            <person name="Park H.-J."/>
            <person name="Ramirez L."/>
            <person name="Alfaro M."/>
            <person name="Sun H."/>
            <person name="Tritt A."/>
            <person name="Yoshinaga Y."/>
            <person name="Zwiers L.-H."/>
            <person name="Turgeon B."/>
            <person name="Goodwin S."/>
            <person name="Spatafora J."/>
            <person name="Crous P."/>
            <person name="Grigoriev I."/>
        </authorList>
    </citation>
    <scope>NUCLEOTIDE SEQUENCE</scope>
    <source>
        <strain evidence="10">CBS 175.79</strain>
    </source>
</reference>
<feature type="region of interest" description="Disordered" evidence="6">
    <location>
        <begin position="214"/>
        <end position="251"/>
    </location>
</feature>